<keyword evidence="2" id="KW-0812">Transmembrane</keyword>
<sequence>MHYQPPSAESAAHPTSSRLSADEPLVPPPLSPEANTVDDSDGWLVCSLSRRPRAQPARGRASSIIISTGLILLFHRFHPPQQHLRMEEAALVGLASSCAAACFAAAAAAAAVAPQ</sequence>
<feature type="region of interest" description="Disordered" evidence="1">
    <location>
        <begin position="1"/>
        <end position="38"/>
    </location>
</feature>
<protein>
    <submittedName>
        <fullName evidence="3">Uncharacterized protein</fullName>
    </submittedName>
</protein>
<dbReference type="AlphaFoldDB" id="A0A2C5ZIW0"/>
<keyword evidence="2" id="KW-0472">Membrane</keyword>
<evidence type="ECO:0000313" key="3">
    <source>
        <dbReference type="EMBL" id="PHH79682.1"/>
    </source>
</evidence>
<comment type="caution">
    <text evidence="3">The sequence shown here is derived from an EMBL/GenBank/DDBJ whole genome shotgun (WGS) entry which is preliminary data.</text>
</comment>
<reference evidence="3 4" key="1">
    <citation type="submission" date="2017-06" db="EMBL/GenBank/DDBJ databases">
        <title>Ant-infecting Ophiocordyceps genomes reveal a high diversity of potential behavioral manipulation genes and a possible major role for enterotoxins.</title>
        <authorList>
            <person name="De Bekker C."/>
            <person name="Evans H.C."/>
            <person name="Brachmann A."/>
            <person name="Hughes D.P."/>
        </authorList>
    </citation>
    <scope>NUCLEOTIDE SEQUENCE [LARGE SCALE GENOMIC DNA]</scope>
    <source>
        <strain evidence="3 4">Map16</strain>
    </source>
</reference>
<proteinExistence type="predicted"/>
<feature type="transmembrane region" description="Helical" evidence="2">
    <location>
        <begin position="89"/>
        <end position="113"/>
    </location>
</feature>
<evidence type="ECO:0000313" key="4">
    <source>
        <dbReference type="Proteomes" id="UP000226431"/>
    </source>
</evidence>
<keyword evidence="2" id="KW-1133">Transmembrane helix</keyword>
<dbReference type="Proteomes" id="UP000226431">
    <property type="component" value="Unassembled WGS sequence"/>
</dbReference>
<dbReference type="EMBL" id="NJES01000037">
    <property type="protein sequence ID" value="PHH79682.1"/>
    <property type="molecule type" value="Genomic_DNA"/>
</dbReference>
<keyword evidence="4" id="KW-1185">Reference proteome</keyword>
<evidence type="ECO:0000256" key="2">
    <source>
        <dbReference type="SAM" id="Phobius"/>
    </source>
</evidence>
<evidence type="ECO:0000256" key="1">
    <source>
        <dbReference type="SAM" id="MobiDB-lite"/>
    </source>
</evidence>
<name>A0A2C5ZIW0_9HYPO</name>
<gene>
    <name evidence="3" type="ORF">CDD80_4047</name>
</gene>
<accession>A0A2C5ZIW0</accession>
<organism evidence="3 4">
    <name type="scientific">Ophiocordyceps camponoti-rufipedis</name>
    <dbReference type="NCBI Taxonomy" id="2004952"/>
    <lineage>
        <taxon>Eukaryota</taxon>
        <taxon>Fungi</taxon>
        <taxon>Dikarya</taxon>
        <taxon>Ascomycota</taxon>
        <taxon>Pezizomycotina</taxon>
        <taxon>Sordariomycetes</taxon>
        <taxon>Hypocreomycetidae</taxon>
        <taxon>Hypocreales</taxon>
        <taxon>Ophiocordycipitaceae</taxon>
        <taxon>Ophiocordyceps</taxon>
    </lineage>
</organism>